<accession>A0A425D5C3</accession>
<proteinExistence type="predicted"/>
<dbReference type="InterPro" id="IPR001680">
    <property type="entry name" value="WD40_rpt"/>
</dbReference>
<dbReference type="PANTHER" id="PTHR16453">
    <property type="entry name" value="WD40 DOMAIN-CONTAINING PROTEIN MIO FAMILY MEMBER"/>
    <property type="match status" value="1"/>
</dbReference>
<organism evidence="2 3">
    <name type="scientific">Aphanomyces astaci</name>
    <name type="common">Crayfish plague agent</name>
    <dbReference type="NCBI Taxonomy" id="112090"/>
    <lineage>
        <taxon>Eukaryota</taxon>
        <taxon>Sar</taxon>
        <taxon>Stramenopiles</taxon>
        <taxon>Oomycota</taxon>
        <taxon>Saprolegniomycetes</taxon>
        <taxon>Saprolegniales</taxon>
        <taxon>Verrucalvaceae</taxon>
        <taxon>Aphanomyces</taxon>
    </lineage>
</organism>
<reference evidence="2" key="1">
    <citation type="submission" date="2018-07" db="EMBL/GenBank/DDBJ databases">
        <title>Annotation of Aphanomyces astaci genome assembly.</title>
        <authorList>
            <person name="Studholme D.J."/>
        </authorList>
    </citation>
    <scope>NUCLEOTIDE SEQUENCE [LARGE SCALE GENOMIC DNA]</scope>
    <source>
        <strain evidence="2">Pc</strain>
    </source>
</reference>
<comment type="caution">
    <text evidence="2">The sequence shown here is derived from an EMBL/GenBank/DDBJ whole genome shotgun (WGS) entry which is preliminary data.</text>
</comment>
<dbReference type="EMBL" id="MZMZ02002728">
    <property type="protein sequence ID" value="RQM24395.1"/>
    <property type="molecule type" value="Genomic_DNA"/>
</dbReference>
<dbReference type="SUPFAM" id="SSF50978">
    <property type="entry name" value="WD40 repeat-like"/>
    <property type="match status" value="1"/>
</dbReference>
<dbReference type="Proteomes" id="UP000284702">
    <property type="component" value="Unassembled WGS sequence"/>
</dbReference>
<dbReference type="Gene3D" id="2.130.10.10">
    <property type="entry name" value="YVTN repeat-like/Quinoprotein amine dehydrogenase"/>
    <property type="match status" value="2"/>
</dbReference>
<sequence length="409" mass="44989">MLSSKLPNPKVVVEWCPHDSGLFAVGSDALTLFECQVDRDVSSPVHASGLSVRPSLEPLSPRKTTQRRSKDFFRSLQTDAEVSQVRSMQWCPLPQQLIAAGVGTGKVVLSDFTQPVVELLPPRTSASMTMSGKAPRPSMHGTIGCNTVSWNQQNPHHIAAGFEKVRADCCAFVWDLTTQASISSVTSTPLDLLDTTKPSSYRGRMLRIYDIRAKTRFMEFSAHTKGVYGVVFDVHRPHLLATYSDDPKEPIKVWDIRSIQGARHENEPVVTIPVSKLVSQIAWSPTQAGILASTALDDRAISLWDVEHQIQLATSTPPSPSVLSKPFKRRSTHEPVFAFAWQPGSTSVDEPPTSWNRMLFSTIGGKVESLSVHDTMPLALSSQHALGFACGTLLFADRVDDDVRTVLTY</sequence>
<dbReference type="PANTHER" id="PTHR16453:SF9">
    <property type="entry name" value="GATOR COMPLEX PROTEIN MIOS"/>
    <property type="match status" value="1"/>
</dbReference>
<feature type="region of interest" description="Disordered" evidence="1">
    <location>
        <begin position="45"/>
        <end position="69"/>
    </location>
</feature>
<evidence type="ECO:0000256" key="1">
    <source>
        <dbReference type="SAM" id="MobiDB-lite"/>
    </source>
</evidence>
<dbReference type="InterPro" id="IPR015943">
    <property type="entry name" value="WD40/YVTN_repeat-like_dom_sf"/>
</dbReference>
<dbReference type="InterPro" id="IPR037593">
    <property type="entry name" value="MIOS/Sea4"/>
</dbReference>
<keyword evidence="3" id="KW-1185">Reference proteome</keyword>
<dbReference type="SMART" id="SM00320">
    <property type="entry name" value="WD40"/>
    <property type="match status" value="3"/>
</dbReference>
<evidence type="ECO:0000313" key="2">
    <source>
        <dbReference type="EMBL" id="RQM24395.1"/>
    </source>
</evidence>
<dbReference type="Pfam" id="PF21720">
    <property type="entry name" value="MIOS_WD40"/>
    <property type="match status" value="1"/>
</dbReference>
<name>A0A425D5C3_APHAT</name>
<protein>
    <submittedName>
        <fullName evidence="2">Uncharacterized protein</fullName>
    </submittedName>
</protein>
<gene>
    <name evidence="2" type="ORF">B5M09_001728</name>
</gene>
<evidence type="ECO:0000313" key="3">
    <source>
        <dbReference type="Proteomes" id="UP000284702"/>
    </source>
</evidence>
<dbReference type="InterPro" id="IPR036322">
    <property type="entry name" value="WD40_repeat_dom_sf"/>
</dbReference>
<dbReference type="AlphaFoldDB" id="A0A425D5C3"/>
<dbReference type="GO" id="GO:0005737">
    <property type="term" value="C:cytoplasm"/>
    <property type="evidence" value="ECO:0007669"/>
    <property type="project" value="TreeGrafter"/>
</dbReference>